<protein>
    <submittedName>
        <fullName evidence="13">G_PROTEIN_RECEP_F1_2 domain-containing protein</fullName>
    </submittedName>
</protein>
<evidence type="ECO:0000256" key="9">
    <source>
        <dbReference type="SAM" id="Phobius"/>
    </source>
</evidence>
<keyword evidence="7" id="KW-0675">Receptor</keyword>
<name>A0A183GN54_HELPZ</name>
<evidence type="ECO:0000313" key="12">
    <source>
        <dbReference type="Proteomes" id="UP000050761"/>
    </source>
</evidence>
<sequence>MDDDAFNMYAQYTFVVGFVVPFFLMTVCYILLVRHVRAKFRNRKVAVSSSKTLREPRYMHEMRKSIWRIAVFHFVCWAPFWVFAIVPHYIAQLWGPAFLERLPGWAFTKKSNGSVGGHPGVILTYCGIQLLTPLVQRVLTKRIKELADTINFRPCVGFYNLQTQAKLGAPNMLLLFNKLFL</sequence>
<organism evidence="12 13">
    <name type="scientific">Heligmosomoides polygyrus</name>
    <name type="common">Parasitic roundworm</name>
    <dbReference type="NCBI Taxonomy" id="6339"/>
    <lineage>
        <taxon>Eukaryota</taxon>
        <taxon>Metazoa</taxon>
        <taxon>Ecdysozoa</taxon>
        <taxon>Nematoda</taxon>
        <taxon>Chromadorea</taxon>
        <taxon>Rhabditida</taxon>
        <taxon>Rhabditina</taxon>
        <taxon>Rhabditomorpha</taxon>
        <taxon>Strongyloidea</taxon>
        <taxon>Heligmosomidae</taxon>
        <taxon>Heligmosomoides</taxon>
    </lineage>
</organism>
<dbReference type="InterPro" id="IPR017452">
    <property type="entry name" value="GPCR_Rhodpsn_7TM"/>
</dbReference>
<dbReference type="GO" id="GO:0043005">
    <property type="term" value="C:neuron projection"/>
    <property type="evidence" value="ECO:0007669"/>
    <property type="project" value="TreeGrafter"/>
</dbReference>
<accession>A0A3P8H9A0</accession>
<dbReference type="CDD" id="cd00637">
    <property type="entry name" value="7tm_classA_rhodopsin-like"/>
    <property type="match status" value="1"/>
</dbReference>
<dbReference type="Pfam" id="PF00001">
    <property type="entry name" value="7tm_1"/>
    <property type="match status" value="1"/>
</dbReference>
<evidence type="ECO:0000256" key="4">
    <source>
        <dbReference type="ARBA" id="ARBA00022989"/>
    </source>
</evidence>
<evidence type="ECO:0000256" key="5">
    <source>
        <dbReference type="ARBA" id="ARBA00023040"/>
    </source>
</evidence>
<dbReference type="GO" id="GO:0005886">
    <property type="term" value="C:plasma membrane"/>
    <property type="evidence" value="ECO:0007669"/>
    <property type="project" value="UniProtKB-SubCell"/>
</dbReference>
<keyword evidence="4 9" id="KW-1133">Transmembrane helix</keyword>
<feature type="transmembrane region" description="Helical" evidence="9">
    <location>
        <begin position="66"/>
        <end position="90"/>
    </location>
</feature>
<keyword evidence="12" id="KW-1185">Reference proteome</keyword>
<dbReference type="PROSITE" id="PS50262">
    <property type="entry name" value="G_PROTEIN_RECEP_F1_2"/>
    <property type="match status" value="1"/>
</dbReference>
<proteinExistence type="predicted"/>
<evidence type="ECO:0000313" key="11">
    <source>
        <dbReference type="EMBL" id="VDP42993.1"/>
    </source>
</evidence>
<reference evidence="13" key="2">
    <citation type="submission" date="2019-09" db="UniProtKB">
        <authorList>
            <consortium name="WormBaseParasite"/>
        </authorList>
    </citation>
    <scope>IDENTIFICATION</scope>
</reference>
<dbReference type="GO" id="GO:0007218">
    <property type="term" value="P:neuropeptide signaling pathway"/>
    <property type="evidence" value="ECO:0007669"/>
    <property type="project" value="TreeGrafter"/>
</dbReference>
<evidence type="ECO:0000313" key="13">
    <source>
        <dbReference type="WBParaSite" id="HPBE_0002412401-mRNA-1"/>
    </source>
</evidence>
<evidence type="ECO:0000256" key="6">
    <source>
        <dbReference type="ARBA" id="ARBA00023136"/>
    </source>
</evidence>
<evidence type="ECO:0000256" key="7">
    <source>
        <dbReference type="ARBA" id="ARBA00023170"/>
    </source>
</evidence>
<dbReference type="PANTHER" id="PTHR24229">
    <property type="entry name" value="NEUROPEPTIDES RECEPTOR"/>
    <property type="match status" value="1"/>
</dbReference>
<dbReference type="EMBL" id="UZAH01035876">
    <property type="protein sequence ID" value="VDP42993.1"/>
    <property type="molecule type" value="Genomic_DNA"/>
</dbReference>
<comment type="subcellular location">
    <subcellularLocation>
        <location evidence="1">Cell membrane</location>
        <topology evidence="1">Multi-pass membrane protein</topology>
    </subcellularLocation>
</comment>
<evidence type="ECO:0000256" key="3">
    <source>
        <dbReference type="ARBA" id="ARBA00022692"/>
    </source>
</evidence>
<keyword evidence="6 9" id="KW-0472">Membrane</keyword>
<evidence type="ECO:0000256" key="1">
    <source>
        <dbReference type="ARBA" id="ARBA00004651"/>
    </source>
</evidence>
<feature type="domain" description="G-protein coupled receptors family 1 profile" evidence="10">
    <location>
        <begin position="1"/>
        <end position="86"/>
    </location>
</feature>
<dbReference type="PRINTS" id="PR00237">
    <property type="entry name" value="GPCRRHODOPSN"/>
</dbReference>
<dbReference type="AlphaFoldDB" id="A0A183GN54"/>
<keyword evidence="3 9" id="KW-0812">Transmembrane</keyword>
<dbReference type="InterPro" id="IPR000276">
    <property type="entry name" value="GPCR_Rhodpsn"/>
</dbReference>
<keyword evidence="5" id="KW-0297">G-protein coupled receptor</keyword>
<keyword evidence="8" id="KW-0807">Transducer</keyword>
<evidence type="ECO:0000256" key="8">
    <source>
        <dbReference type="ARBA" id="ARBA00023224"/>
    </source>
</evidence>
<reference evidence="11 12" key="1">
    <citation type="submission" date="2018-11" db="EMBL/GenBank/DDBJ databases">
        <authorList>
            <consortium name="Pathogen Informatics"/>
        </authorList>
    </citation>
    <scope>NUCLEOTIDE SEQUENCE [LARGE SCALE GENOMIC DNA]</scope>
</reference>
<gene>
    <name evidence="11" type="ORF">HPBE_LOCUS24123</name>
</gene>
<dbReference type="Gene3D" id="1.20.1070.10">
    <property type="entry name" value="Rhodopsin 7-helix transmembrane proteins"/>
    <property type="match status" value="1"/>
</dbReference>
<dbReference type="GO" id="GO:0004930">
    <property type="term" value="F:G protein-coupled receptor activity"/>
    <property type="evidence" value="ECO:0007669"/>
    <property type="project" value="UniProtKB-KW"/>
</dbReference>
<dbReference type="WBParaSite" id="HPBE_0002412401-mRNA-1">
    <property type="protein sequence ID" value="HPBE_0002412401-mRNA-1"/>
    <property type="gene ID" value="HPBE_0002412401"/>
</dbReference>
<accession>A0A183GN54</accession>
<dbReference type="GO" id="GO:0042923">
    <property type="term" value="F:neuropeptide binding"/>
    <property type="evidence" value="ECO:0007669"/>
    <property type="project" value="TreeGrafter"/>
</dbReference>
<dbReference type="OrthoDB" id="6076970at2759"/>
<dbReference type="SUPFAM" id="SSF81321">
    <property type="entry name" value="Family A G protein-coupled receptor-like"/>
    <property type="match status" value="1"/>
</dbReference>
<keyword evidence="2" id="KW-1003">Cell membrane</keyword>
<feature type="transmembrane region" description="Helical" evidence="9">
    <location>
        <begin position="12"/>
        <end position="33"/>
    </location>
</feature>
<dbReference type="PANTHER" id="PTHR24229:SF40">
    <property type="entry name" value="ALLATOSTATIN C RECEPTOR 1-RELATED"/>
    <property type="match status" value="1"/>
</dbReference>
<evidence type="ECO:0000256" key="2">
    <source>
        <dbReference type="ARBA" id="ARBA00022475"/>
    </source>
</evidence>
<evidence type="ECO:0000259" key="10">
    <source>
        <dbReference type="PROSITE" id="PS50262"/>
    </source>
</evidence>
<dbReference type="Proteomes" id="UP000050761">
    <property type="component" value="Unassembled WGS sequence"/>
</dbReference>